<organism evidence="3 4">
    <name type="scientific">Serendipita indica (strain DSM 11827)</name>
    <name type="common">Root endophyte fungus</name>
    <name type="synonym">Piriformospora indica</name>
    <dbReference type="NCBI Taxonomy" id="1109443"/>
    <lineage>
        <taxon>Eukaryota</taxon>
        <taxon>Fungi</taxon>
        <taxon>Dikarya</taxon>
        <taxon>Basidiomycota</taxon>
        <taxon>Agaricomycotina</taxon>
        <taxon>Agaricomycetes</taxon>
        <taxon>Sebacinales</taxon>
        <taxon>Serendipitaceae</taxon>
        <taxon>Serendipita</taxon>
    </lineage>
</organism>
<evidence type="ECO:0000256" key="2">
    <source>
        <dbReference type="SAM" id="Phobius"/>
    </source>
</evidence>
<keyword evidence="4" id="KW-1185">Reference proteome</keyword>
<evidence type="ECO:0000313" key="4">
    <source>
        <dbReference type="Proteomes" id="UP000007148"/>
    </source>
</evidence>
<feature type="transmembrane region" description="Helical" evidence="2">
    <location>
        <begin position="14"/>
        <end position="37"/>
    </location>
</feature>
<protein>
    <submittedName>
        <fullName evidence="3">Uncharacterized protein</fullName>
    </submittedName>
</protein>
<name>G4U369_SERID</name>
<feature type="transmembrane region" description="Helical" evidence="2">
    <location>
        <begin position="136"/>
        <end position="157"/>
    </location>
</feature>
<evidence type="ECO:0000256" key="1">
    <source>
        <dbReference type="SAM" id="MobiDB-lite"/>
    </source>
</evidence>
<dbReference type="eggNOG" id="ENOG502SX89">
    <property type="taxonomic scope" value="Eukaryota"/>
</dbReference>
<keyword evidence="2" id="KW-0472">Membrane</keyword>
<dbReference type="OMA" id="HTESAFC"/>
<keyword evidence="2" id="KW-1133">Transmembrane helix</keyword>
<feature type="region of interest" description="Disordered" evidence="1">
    <location>
        <begin position="183"/>
        <end position="214"/>
    </location>
</feature>
<dbReference type="OrthoDB" id="2501127at2759"/>
<keyword evidence="2" id="KW-0812">Transmembrane</keyword>
<dbReference type="AlphaFoldDB" id="G4U369"/>
<feature type="transmembrane region" description="Helical" evidence="2">
    <location>
        <begin position="57"/>
        <end position="80"/>
    </location>
</feature>
<dbReference type="Proteomes" id="UP000007148">
    <property type="component" value="Unassembled WGS sequence"/>
</dbReference>
<evidence type="ECO:0000313" key="3">
    <source>
        <dbReference type="EMBL" id="CCA78028.1"/>
    </source>
</evidence>
<dbReference type="EMBL" id="CAFZ01001882">
    <property type="protein sequence ID" value="CCA78028.1"/>
    <property type="molecule type" value="Genomic_DNA"/>
</dbReference>
<feature type="transmembrane region" description="Helical" evidence="2">
    <location>
        <begin position="92"/>
        <end position="116"/>
    </location>
</feature>
<dbReference type="STRING" id="1109443.G4U369"/>
<sequence>MESTFERFGAVTRLGLYLAFILWSILLFFLCIARINYTDHRRNEPSLNGGAPFYDPSVVELLVCSMLGMAFGGIMLRNLWFRKSHSFLSTNTFEIVGLAVLWLLWLGGAAAASTVWPDLSWCVQYQPCVVLQVLMAWAWLGWITLTLLLFPTTFLVFSRGHWAEECFDTWGHRKFEGSLKGAGTWRREDESTPPPVPSKSSIRNGKMREAGGMA</sequence>
<proteinExistence type="predicted"/>
<dbReference type="InParanoid" id="G4U369"/>
<reference evidence="3 4" key="1">
    <citation type="journal article" date="2011" name="PLoS Pathog.">
        <title>Endophytic Life Strategies Decoded by Genome and Transcriptome Analyses of the Mutualistic Root Symbiont Piriformospora indica.</title>
        <authorList>
            <person name="Zuccaro A."/>
            <person name="Lahrmann U."/>
            <person name="Guldener U."/>
            <person name="Langen G."/>
            <person name="Pfiffi S."/>
            <person name="Biedenkopf D."/>
            <person name="Wong P."/>
            <person name="Samans B."/>
            <person name="Grimm C."/>
            <person name="Basiewicz M."/>
            <person name="Murat C."/>
            <person name="Martin F."/>
            <person name="Kogel K.H."/>
        </authorList>
    </citation>
    <scope>NUCLEOTIDE SEQUENCE [LARGE SCALE GENOMIC DNA]</scope>
    <source>
        <strain evidence="3 4">DSM 11827</strain>
    </source>
</reference>
<gene>
    <name evidence="3" type="ORF">PIIN_06880</name>
</gene>
<accession>G4U369</accession>
<dbReference type="HOGENOM" id="CLU_095057_1_0_1"/>
<comment type="caution">
    <text evidence="3">The sequence shown here is derived from an EMBL/GenBank/DDBJ whole genome shotgun (WGS) entry which is preliminary data.</text>
</comment>